<name>C2JYE8_LACRM</name>
<protein>
    <recommendedName>
        <fullName evidence="3">Nucleotide kinase</fullName>
    </recommendedName>
</protein>
<dbReference type="SUPFAM" id="SSF52540">
    <property type="entry name" value="P-loop containing nucleoside triphosphate hydrolases"/>
    <property type="match status" value="1"/>
</dbReference>
<reference evidence="1" key="1">
    <citation type="submission" date="2009-01" db="EMBL/GenBank/DDBJ databases">
        <authorList>
            <person name="Qin X."/>
            <person name="Bachman B."/>
            <person name="Battles P."/>
            <person name="Bell A."/>
            <person name="Bess C."/>
            <person name="Bickham C."/>
            <person name="Chaboub L."/>
            <person name="Chen D."/>
            <person name="Coyle M."/>
            <person name="Deiros D.R."/>
            <person name="Dinh H."/>
            <person name="Forbes L."/>
            <person name="Fowler G."/>
            <person name="Francisco L."/>
            <person name="Fu Q."/>
            <person name="Gubbala S."/>
            <person name="Hale W."/>
            <person name="Han Y."/>
            <person name="Hemphill L."/>
            <person name="Highlander S.K."/>
            <person name="Hirani K."/>
            <person name="Hogues M."/>
            <person name="Jackson L."/>
            <person name="Jakkamsetti A."/>
            <person name="Javaid M."/>
            <person name="Jiang H."/>
            <person name="Korchina V."/>
            <person name="Kovar C."/>
            <person name="Lara F."/>
            <person name="Lee S."/>
            <person name="Mata R."/>
            <person name="Mathew T."/>
            <person name="Moen C."/>
            <person name="Morales K."/>
            <person name="Munidasa M."/>
            <person name="Nazareth L."/>
            <person name="Ngo R."/>
            <person name="Nguyen L."/>
            <person name="Okwuonu G."/>
            <person name="Ongeri F."/>
            <person name="Patil S."/>
            <person name="Petrosino J."/>
            <person name="Pham C."/>
            <person name="Pham P."/>
            <person name="Pu L.-L."/>
            <person name="Puazo M."/>
            <person name="Raj R."/>
            <person name="Reid J."/>
            <person name="Rouhana J."/>
            <person name="Saada N."/>
            <person name="Shang Y."/>
            <person name="Simmons D."/>
            <person name="Thornton R."/>
            <person name="Warren J."/>
            <person name="Weissenberger G."/>
            <person name="Zhang J."/>
            <person name="Zhang L."/>
            <person name="Zhou C."/>
            <person name="Zhu D."/>
            <person name="Muzny D."/>
            <person name="Worley K."/>
            <person name="Gibbs R."/>
        </authorList>
    </citation>
    <scope>NUCLEOTIDE SEQUENCE [LARGE SCALE GENOMIC DNA]</scope>
    <source>
        <strain evidence="1">LMS2-1</strain>
    </source>
</reference>
<sequence>MEMTSVTKTLYLIGGPMGAGKTAVSEQLVKRLPQAVMLDGDWCWAMDPFVVNDATKAMVMDNIHHLLNAFIQAPDLINIVFCWVMDEQEIIDDVLGGLMLKNVQVVNVSLMPSAEKLKRNITADIHAGIRTADAIPKAIARLPKYTTVNSTKLDTTALVPAQTAAMISKLSH</sequence>
<dbReference type="InterPro" id="IPR027417">
    <property type="entry name" value="P-loop_NTPase"/>
</dbReference>
<accession>C2JYE8</accession>
<evidence type="ECO:0008006" key="3">
    <source>
        <dbReference type="Google" id="ProtNLM"/>
    </source>
</evidence>
<dbReference type="HOGENOM" id="CLU_102890_0_0_9"/>
<evidence type="ECO:0000313" key="2">
    <source>
        <dbReference type="Proteomes" id="UP000004525"/>
    </source>
</evidence>
<dbReference type="Proteomes" id="UP000004525">
    <property type="component" value="Unassembled WGS sequence"/>
</dbReference>
<dbReference type="AlphaFoldDB" id="C2JYE8"/>
<keyword evidence="2" id="KW-1185">Reference proteome</keyword>
<proteinExistence type="predicted"/>
<evidence type="ECO:0000313" key="1">
    <source>
        <dbReference type="EMBL" id="EEN79950.1"/>
    </source>
</evidence>
<dbReference type="Pfam" id="PF13238">
    <property type="entry name" value="AAA_18"/>
    <property type="match status" value="1"/>
</dbReference>
<organism evidence="1 2">
    <name type="scientific">Lacticaseibacillus rhamnosus (strain LMS2-1)</name>
    <dbReference type="NCBI Taxonomy" id="525361"/>
    <lineage>
        <taxon>Bacteria</taxon>
        <taxon>Bacillati</taxon>
        <taxon>Bacillota</taxon>
        <taxon>Bacilli</taxon>
        <taxon>Lactobacillales</taxon>
        <taxon>Lactobacillaceae</taxon>
        <taxon>Lacticaseibacillus</taxon>
    </lineage>
</organism>
<dbReference type="RefSeq" id="WP_005689944.1">
    <property type="nucleotide sequence ID" value="NZ_GG692960.1"/>
</dbReference>
<gene>
    <name evidence="1" type="ORF">HMPREF0539_1933</name>
</gene>
<dbReference type="Gene3D" id="3.40.50.300">
    <property type="entry name" value="P-loop containing nucleotide triphosphate hydrolases"/>
    <property type="match status" value="1"/>
</dbReference>
<dbReference type="EMBL" id="ACIZ01000078">
    <property type="protein sequence ID" value="EEN79950.1"/>
    <property type="molecule type" value="Genomic_DNA"/>
</dbReference>
<comment type="caution">
    <text evidence="1">The sequence shown here is derived from an EMBL/GenBank/DDBJ whole genome shotgun (WGS) entry which is preliminary data.</text>
</comment>